<gene>
    <name evidence="2" type="ORF">EG849_04595</name>
</gene>
<evidence type="ECO:0000313" key="3">
    <source>
        <dbReference type="Proteomes" id="UP000271937"/>
    </source>
</evidence>
<keyword evidence="3" id="KW-1185">Reference proteome</keyword>
<dbReference type="GO" id="GO:0016740">
    <property type="term" value="F:transferase activity"/>
    <property type="evidence" value="ECO:0007669"/>
    <property type="project" value="UniProtKB-KW"/>
</dbReference>
<dbReference type="EMBL" id="RQVR01000004">
    <property type="protein sequence ID" value="RRJ92872.1"/>
    <property type="molecule type" value="Genomic_DNA"/>
</dbReference>
<dbReference type="OrthoDB" id="1406417at2"/>
<protein>
    <submittedName>
        <fullName evidence="2">Nucleotidyltransferase</fullName>
    </submittedName>
</protein>
<dbReference type="RefSeq" id="WP_125011913.1">
    <property type="nucleotide sequence ID" value="NZ_RQVR01000004.1"/>
</dbReference>
<accession>A0A3P3WCI5</accession>
<sequence length="326" mass="38207">MDKNLHLDSVIKTHQITKEEQLLTKHKDKSKEVKEALEEKYESNIYSPFNSGSYAKNTAMNTKFDFDMVCPFKRNAFGSNGTLKQMYEDVFDFLYEKYKDEANVRKQKVSIGIEFFADEDGDIVKIDVVPGRELNQNQYKDDENLNLYVYYKYGNFDQGSERIKTNVQAQIKNIKDRATKEKDSIRKVIRLLKVWKNTKYNYPVKSFFLELITIKAFDNKDVSGNLWSKLETVLQYIRDEVTGESFTLKDPGNSSNDLIETLTTSERQTLSDDMKNMLERIEDNDENIKTYFPENSKFVEEEESDNKYENKGNGFYSNPPKNERFG</sequence>
<dbReference type="SUPFAM" id="SSF81301">
    <property type="entry name" value="Nucleotidyltransferase"/>
    <property type="match status" value="1"/>
</dbReference>
<evidence type="ECO:0000313" key="2">
    <source>
        <dbReference type="EMBL" id="RRJ92872.1"/>
    </source>
</evidence>
<dbReference type="Proteomes" id="UP000271937">
    <property type="component" value="Unassembled WGS sequence"/>
</dbReference>
<comment type="caution">
    <text evidence="2">The sequence shown here is derived from an EMBL/GenBank/DDBJ whole genome shotgun (WGS) entry which is preliminary data.</text>
</comment>
<organism evidence="2 3">
    <name type="scientific">Flavobacterium macacae</name>
    <dbReference type="NCBI Taxonomy" id="2488993"/>
    <lineage>
        <taxon>Bacteria</taxon>
        <taxon>Pseudomonadati</taxon>
        <taxon>Bacteroidota</taxon>
        <taxon>Flavobacteriia</taxon>
        <taxon>Flavobacteriales</taxon>
        <taxon>Flavobacteriaceae</taxon>
        <taxon>Flavobacterium</taxon>
    </lineage>
</organism>
<evidence type="ECO:0000256" key="1">
    <source>
        <dbReference type="SAM" id="MobiDB-lite"/>
    </source>
</evidence>
<dbReference type="Gene3D" id="3.30.460.10">
    <property type="entry name" value="Beta Polymerase, domain 2"/>
    <property type="match status" value="1"/>
</dbReference>
<dbReference type="InterPro" id="IPR043519">
    <property type="entry name" value="NT_sf"/>
</dbReference>
<feature type="region of interest" description="Disordered" evidence="1">
    <location>
        <begin position="295"/>
        <end position="326"/>
    </location>
</feature>
<dbReference type="AlphaFoldDB" id="A0A3P3WCI5"/>
<proteinExistence type="predicted"/>
<name>A0A3P3WCI5_9FLAO</name>
<keyword evidence="2" id="KW-0808">Transferase</keyword>
<reference evidence="2 3" key="1">
    <citation type="submission" date="2018-11" db="EMBL/GenBank/DDBJ databases">
        <title>Flavobacterium sp. nov., YIM 102600 draft genome.</title>
        <authorList>
            <person name="Li G."/>
            <person name="Jiang Y."/>
        </authorList>
    </citation>
    <scope>NUCLEOTIDE SEQUENCE [LARGE SCALE GENOMIC DNA]</scope>
    <source>
        <strain evidence="2 3">YIM 102600</strain>
    </source>
</reference>